<dbReference type="EnsemblProtists" id="EOD04046">
    <property type="protein sequence ID" value="EOD04046"/>
    <property type="gene ID" value="EMIHUDRAFT_439270"/>
</dbReference>
<proteinExistence type="predicted"/>
<name>A0A0D3HYG1_EMIH1</name>
<dbReference type="AlphaFoldDB" id="A0A0D3HYG1"/>
<reference evidence="3" key="1">
    <citation type="journal article" date="2013" name="Nature">
        <title>Pan genome of the phytoplankton Emiliania underpins its global distribution.</title>
        <authorList>
            <person name="Read B.A."/>
            <person name="Kegel J."/>
            <person name="Klute M.J."/>
            <person name="Kuo A."/>
            <person name="Lefebvre S.C."/>
            <person name="Maumus F."/>
            <person name="Mayer C."/>
            <person name="Miller J."/>
            <person name="Monier A."/>
            <person name="Salamov A."/>
            <person name="Young J."/>
            <person name="Aguilar M."/>
            <person name="Claverie J.M."/>
            <person name="Frickenhaus S."/>
            <person name="Gonzalez K."/>
            <person name="Herman E.K."/>
            <person name="Lin Y.C."/>
            <person name="Napier J."/>
            <person name="Ogata H."/>
            <person name="Sarno A.F."/>
            <person name="Shmutz J."/>
            <person name="Schroeder D."/>
            <person name="de Vargas C."/>
            <person name="Verret F."/>
            <person name="von Dassow P."/>
            <person name="Valentin K."/>
            <person name="Van de Peer Y."/>
            <person name="Wheeler G."/>
            <person name="Dacks J.B."/>
            <person name="Delwiche C.F."/>
            <person name="Dyhrman S.T."/>
            <person name="Glockner G."/>
            <person name="John U."/>
            <person name="Richards T."/>
            <person name="Worden A.Z."/>
            <person name="Zhang X."/>
            <person name="Grigoriev I.V."/>
            <person name="Allen A.E."/>
            <person name="Bidle K."/>
            <person name="Borodovsky M."/>
            <person name="Bowler C."/>
            <person name="Brownlee C."/>
            <person name="Cock J.M."/>
            <person name="Elias M."/>
            <person name="Gladyshev V.N."/>
            <person name="Groth M."/>
            <person name="Guda C."/>
            <person name="Hadaegh A."/>
            <person name="Iglesias-Rodriguez M.D."/>
            <person name="Jenkins J."/>
            <person name="Jones B.M."/>
            <person name="Lawson T."/>
            <person name="Leese F."/>
            <person name="Lindquist E."/>
            <person name="Lobanov A."/>
            <person name="Lomsadze A."/>
            <person name="Malik S.B."/>
            <person name="Marsh M.E."/>
            <person name="Mackinder L."/>
            <person name="Mock T."/>
            <person name="Mueller-Roeber B."/>
            <person name="Pagarete A."/>
            <person name="Parker M."/>
            <person name="Probert I."/>
            <person name="Quesneville H."/>
            <person name="Raines C."/>
            <person name="Rensing S.A."/>
            <person name="Riano-Pachon D.M."/>
            <person name="Richier S."/>
            <person name="Rokitta S."/>
            <person name="Shiraiwa Y."/>
            <person name="Soanes D.M."/>
            <person name="van der Giezen M."/>
            <person name="Wahlund T.M."/>
            <person name="Williams B."/>
            <person name="Wilson W."/>
            <person name="Wolfe G."/>
            <person name="Wurch L.L."/>
        </authorList>
    </citation>
    <scope>NUCLEOTIDE SEQUENCE</scope>
</reference>
<dbReference type="KEGG" id="ehx:EMIHUDRAFT_439270"/>
<organism evidence="2 3">
    <name type="scientific">Emiliania huxleyi (strain CCMP1516)</name>
    <dbReference type="NCBI Taxonomy" id="280463"/>
    <lineage>
        <taxon>Eukaryota</taxon>
        <taxon>Haptista</taxon>
        <taxon>Haptophyta</taxon>
        <taxon>Prymnesiophyceae</taxon>
        <taxon>Isochrysidales</taxon>
        <taxon>Noelaerhabdaceae</taxon>
        <taxon>Emiliania</taxon>
    </lineage>
</organism>
<dbReference type="GeneID" id="17250236"/>
<dbReference type="eggNOG" id="ENOG502T2MS">
    <property type="taxonomic scope" value="Eukaryota"/>
</dbReference>
<feature type="transmembrane region" description="Helical" evidence="1">
    <location>
        <begin position="56"/>
        <end position="76"/>
    </location>
</feature>
<keyword evidence="1" id="KW-0472">Membrane</keyword>
<evidence type="ECO:0000313" key="2">
    <source>
        <dbReference type="EnsemblProtists" id="EOD04046"/>
    </source>
</evidence>
<dbReference type="HOGENOM" id="CLU_111152_2_2_1"/>
<feature type="transmembrane region" description="Helical" evidence="1">
    <location>
        <begin position="12"/>
        <end position="36"/>
    </location>
</feature>
<evidence type="ECO:0008006" key="4">
    <source>
        <dbReference type="Google" id="ProtNLM"/>
    </source>
</evidence>
<dbReference type="RefSeq" id="XP_005756475.1">
    <property type="nucleotide sequence ID" value="XM_005756418.1"/>
</dbReference>
<dbReference type="InterPro" id="IPR013901">
    <property type="entry name" value="Anthrone_oxy"/>
</dbReference>
<reference evidence="2" key="2">
    <citation type="submission" date="2024-10" db="UniProtKB">
        <authorList>
            <consortium name="EnsemblProtists"/>
        </authorList>
    </citation>
    <scope>IDENTIFICATION</scope>
</reference>
<keyword evidence="1" id="KW-0812">Transmembrane</keyword>
<keyword evidence="1" id="KW-1133">Transmembrane helix</keyword>
<accession>A0A0D3HYG1</accession>
<dbReference type="OMA" id="WWNHVRT"/>
<sequence>MAAADAANAAMLAGIVGSGLLGGLYFIFSFCVMQALNTQPPATAIHVMNSINEAIINPPFFLIFMGTPLACCYVLFRCVKEGIRSPDHTLAASGALLLLVGEFLLTAFVHVPKNDALARYVVTGSGNDATVWAKYFTSWTRWNHVRMLASIATSALLASALSLRGARLSAGGGAGTAPLMH</sequence>
<protein>
    <recommendedName>
        <fullName evidence="4">DUF1772 domain-containing protein</fullName>
    </recommendedName>
</protein>
<evidence type="ECO:0000313" key="3">
    <source>
        <dbReference type="Proteomes" id="UP000013827"/>
    </source>
</evidence>
<keyword evidence="3" id="KW-1185">Reference proteome</keyword>
<dbReference type="PaxDb" id="2903-EOD04046"/>
<dbReference type="Pfam" id="PF08592">
    <property type="entry name" value="Anthrone_oxy"/>
    <property type="match status" value="1"/>
</dbReference>
<evidence type="ECO:0000256" key="1">
    <source>
        <dbReference type="SAM" id="Phobius"/>
    </source>
</evidence>
<feature type="transmembrane region" description="Helical" evidence="1">
    <location>
        <begin position="88"/>
        <end position="111"/>
    </location>
</feature>
<dbReference type="Proteomes" id="UP000013827">
    <property type="component" value="Unassembled WGS sequence"/>
</dbReference>